<organism evidence="1 2">
    <name type="scientific">Deinococcus gobiensis (strain DSM 21396 / JCM 16679 / CGMCC 1.7299 / I-0)</name>
    <dbReference type="NCBI Taxonomy" id="745776"/>
    <lineage>
        <taxon>Bacteria</taxon>
        <taxon>Thermotogati</taxon>
        <taxon>Deinococcota</taxon>
        <taxon>Deinococci</taxon>
        <taxon>Deinococcales</taxon>
        <taxon>Deinococcaceae</taxon>
        <taxon>Deinococcus</taxon>
    </lineage>
</organism>
<dbReference type="HOGENOM" id="CLU_2179510_0_0_0"/>
<dbReference type="PATRIC" id="fig|745776.4.peg.3429"/>
<sequence length="109" mass="12787">MPTPSPSNPLGLFPDKVALTLNSAVAGRRRCCVLLPGLDVFLTPYRGRVRLEAERPGMLDPQPRDFLPVLRHLWRLGYRWRRVYPRRRPRTHIVLEVDHAHFRARRAMK</sequence>
<keyword evidence="1" id="KW-0614">Plasmid</keyword>
<dbReference type="KEGG" id="dgo:DGo_PB0014"/>
<accession>H8H186</accession>
<dbReference type="AlphaFoldDB" id="H8H186"/>
<evidence type="ECO:0000313" key="1">
    <source>
        <dbReference type="EMBL" id="AFD27283.1"/>
    </source>
</evidence>
<gene>
    <name evidence="1" type="ordered locus">DGo_PB0014</name>
</gene>
<dbReference type="RefSeq" id="WP_014686380.1">
    <property type="nucleotide sequence ID" value="NC_017791.1"/>
</dbReference>
<evidence type="ECO:0000313" key="2">
    <source>
        <dbReference type="Proteomes" id="UP000007575"/>
    </source>
</evidence>
<dbReference type="Proteomes" id="UP000007575">
    <property type="component" value="Plasmid P2"/>
</dbReference>
<protein>
    <submittedName>
        <fullName evidence="1">Uncharacterized protein</fullName>
    </submittedName>
</protein>
<name>H8H186_DEIGI</name>
<proteinExistence type="predicted"/>
<geneLocation type="plasmid" evidence="1 2">
    <name>P2</name>
</geneLocation>
<keyword evidence="2" id="KW-1185">Reference proteome</keyword>
<dbReference type="EMBL" id="CP002193">
    <property type="protein sequence ID" value="AFD27283.1"/>
    <property type="molecule type" value="Genomic_DNA"/>
</dbReference>
<reference evidence="1 2" key="1">
    <citation type="journal article" date="2012" name="PLoS ONE">
        <title>Genome sequence and transcriptome analysis of the radioresistant bacterium Deinococcus gobiensis: insights into the extreme environmental adaptations.</title>
        <authorList>
            <person name="Yuan M."/>
            <person name="Chen M."/>
            <person name="Zhang W."/>
            <person name="Lu W."/>
            <person name="Wang J."/>
            <person name="Yang M."/>
            <person name="Zhao P."/>
            <person name="Tang R."/>
            <person name="Li X."/>
            <person name="Hao Y."/>
            <person name="Zhou Z."/>
            <person name="Zhan Y."/>
            <person name="Yu H."/>
            <person name="Teng C."/>
            <person name="Yan Y."/>
            <person name="Ping S."/>
            <person name="Wang Y."/>
            <person name="Lin M."/>
        </authorList>
    </citation>
    <scope>NUCLEOTIDE SEQUENCE [LARGE SCALE GENOMIC DNA]</scope>
    <source>
        <strain evidence="2">DSM 21396 / JCM 16679 / CGMCC 1.7299 / I-0</strain>
        <plasmid evidence="1">P2</plasmid>
    </source>
</reference>